<dbReference type="RefSeq" id="XP_022822888.1">
    <property type="nucleotide sequence ID" value="XM_022967120.1"/>
</dbReference>
<keyword evidence="3" id="KW-1185">Reference proteome</keyword>
<name>A0A9J7E235_SPOLT</name>
<dbReference type="AlphaFoldDB" id="A0A9J7E235"/>
<feature type="coiled-coil region" evidence="1">
    <location>
        <begin position="238"/>
        <end position="272"/>
    </location>
</feature>
<dbReference type="KEGG" id="sliu:111353912"/>
<keyword evidence="1" id="KW-0175">Coiled coil</keyword>
<gene>
    <name evidence="4" type="primary">LOC111353912</name>
</gene>
<feature type="region of interest" description="Disordered" evidence="2">
    <location>
        <begin position="207"/>
        <end position="228"/>
    </location>
</feature>
<evidence type="ECO:0000313" key="4">
    <source>
        <dbReference type="RefSeq" id="XP_022822888.1"/>
    </source>
</evidence>
<dbReference type="InterPro" id="IPR011011">
    <property type="entry name" value="Znf_FYVE_PHD"/>
</dbReference>
<protein>
    <submittedName>
        <fullName evidence="4">Uncharacterized protein LOC111353912</fullName>
    </submittedName>
</protein>
<proteinExistence type="predicted"/>
<evidence type="ECO:0000313" key="3">
    <source>
        <dbReference type="Proteomes" id="UP000301870"/>
    </source>
</evidence>
<organism evidence="3 4">
    <name type="scientific">Spodoptera litura</name>
    <name type="common">Asian cotton leafworm</name>
    <dbReference type="NCBI Taxonomy" id="69820"/>
    <lineage>
        <taxon>Eukaryota</taxon>
        <taxon>Metazoa</taxon>
        <taxon>Ecdysozoa</taxon>
        <taxon>Arthropoda</taxon>
        <taxon>Hexapoda</taxon>
        <taxon>Insecta</taxon>
        <taxon>Pterygota</taxon>
        <taxon>Neoptera</taxon>
        <taxon>Endopterygota</taxon>
        <taxon>Lepidoptera</taxon>
        <taxon>Glossata</taxon>
        <taxon>Ditrysia</taxon>
        <taxon>Noctuoidea</taxon>
        <taxon>Noctuidae</taxon>
        <taxon>Amphipyrinae</taxon>
        <taxon>Spodoptera</taxon>
    </lineage>
</organism>
<evidence type="ECO:0000256" key="2">
    <source>
        <dbReference type="SAM" id="MobiDB-lite"/>
    </source>
</evidence>
<evidence type="ECO:0000256" key="1">
    <source>
        <dbReference type="SAM" id="Coils"/>
    </source>
</evidence>
<dbReference type="Proteomes" id="UP000301870">
    <property type="component" value="Chromosome 17"/>
</dbReference>
<dbReference type="OrthoDB" id="7484571at2759"/>
<accession>A0A9J7E235</accession>
<sequence length="396" mass="44480">MSRIINNIPKLNNSGRKMSLVACFKCKKCVDIKSTVLCSVCANRFELCCDGYPEQTYRLLSAESKKNWRCKMCVKAATKQKTASASGTIISNITVRKKQKPSPTPTLNNDASMMDSHVLSDCETLNESHISPNKLSKSLDGTLSDLISLTEMKETLLQCKTKLNMTEQELDNLILENNNLHKQIEKLITENNTLKLLCQSSTIMESTPTSTQKRALTQRNAVTTPVSSSKQNSEFLHISNLERKIQSLQQQLNAAEQEIADLTQQIISLTQRLRNNSLNTDTTYGNETSTPLSTQSKIIYPPTSYYVKQPNKSIYIFGAQQCVGLAATIMSSRRSTKYDKYRIIAETKPNAMTSEIVKNCEHLEMKPGDKLIVNVGENDHNARNILSQLRHILHKL</sequence>
<reference evidence="4" key="1">
    <citation type="submission" date="2025-08" db="UniProtKB">
        <authorList>
            <consortium name="RefSeq"/>
        </authorList>
    </citation>
    <scope>IDENTIFICATION</scope>
    <source>
        <strain evidence="4">Ishihara</strain>
        <tissue evidence="4">Whole body</tissue>
    </source>
</reference>
<dbReference type="GeneID" id="111353912"/>
<dbReference type="SUPFAM" id="SSF57903">
    <property type="entry name" value="FYVE/PHD zinc finger"/>
    <property type="match status" value="1"/>
</dbReference>
<feature type="coiled-coil region" evidence="1">
    <location>
        <begin position="149"/>
        <end position="197"/>
    </location>
</feature>